<protein>
    <submittedName>
        <fullName evidence="1">Uncharacterized protein</fullName>
    </submittedName>
</protein>
<reference evidence="2" key="1">
    <citation type="journal article" date="2012" name="Science">
        <title>The Paleozoic origin of enzymatic lignin decomposition reconstructed from 31 fungal genomes.</title>
        <authorList>
            <person name="Floudas D."/>
            <person name="Binder M."/>
            <person name="Riley R."/>
            <person name="Barry K."/>
            <person name="Blanchette R.A."/>
            <person name="Henrissat B."/>
            <person name="Martinez A.T."/>
            <person name="Otillar R."/>
            <person name="Spatafora J.W."/>
            <person name="Yadav J.S."/>
            <person name="Aerts A."/>
            <person name="Benoit I."/>
            <person name="Boyd A."/>
            <person name="Carlson A."/>
            <person name="Copeland A."/>
            <person name="Coutinho P.M."/>
            <person name="de Vries R.P."/>
            <person name="Ferreira P."/>
            <person name="Findley K."/>
            <person name="Foster B."/>
            <person name="Gaskell J."/>
            <person name="Glotzer D."/>
            <person name="Gorecki P."/>
            <person name="Heitman J."/>
            <person name="Hesse C."/>
            <person name="Hori C."/>
            <person name="Igarashi K."/>
            <person name="Jurgens J.A."/>
            <person name="Kallen N."/>
            <person name="Kersten P."/>
            <person name="Kohler A."/>
            <person name="Kuees U."/>
            <person name="Kumar T.K.A."/>
            <person name="Kuo A."/>
            <person name="LaButti K."/>
            <person name="Larrondo L.F."/>
            <person name="Lindquist E."/>
            <person name="Ling A."/>
            <person name="Lombard V."/>
            <person name="Lucas S."/>
            <person name="Lundell T."/>
            <person name="Martin R."/>
            <person name="McLaughlin D.J."/>
            <person name="Morgenstern I."/>
            <person name="Morin E."/>
            <person name="Murat C."/>
            <person name="Nagy L.G."/>
            <person name="Nolan M."/>
            <person name="Ohm R.A."/>
            <person name="Patyshakuliyeva A."/>
            <person name="Rokas A."/>
            <person name="Ruiz-Duenas F.J."/>
            <person name="Sabat G."/>
            <person name="Salamov A."/>
            <person name="Samejima M."/>
            <person name="Schmutz J."/>
            <person name="Slot J.C."/>
            <person name="St John F."/>
            <person name="Stenlid J."/>
            <person name="Sun H."/>
            <person name="Sun S."/>
            <person name="Syed K."/>
            <person name="Tsang A."/>
            <person name="Wiebenga A."/>
            <person name="Young D."/>
            <person name="Pisabarro A."/>
            <person name="Eastwood D.C."/>
            <person name="Martin F."/>
            <person name="Cullen D."/>
            <person name="Grigoriev I.V."/>
            <person name="Hibbett D.S."/>
        </authorList>
    </citation>
    <scope>NUCLEOTIDE SEQUENCE [LARGE SCALE GENOMIC DNA]</scope>
    <source>
        <strain evidence="2">TFB10046</strain>
    </source>
</reference>
<accession>J0WLX4</accession>
<proteinExistence type="predicted"/>
<dbReference type="EMBL" id="JH688647">
    <property type="protein sequence ID" value="EJD32795.1"/>
    <property type="molecule type" value="Genomic_DNA"/>
</dbReference>
<sequence length="235" mass="26348">MSFQGFVQRFAAKHLDKGVKYTRQSDAAIRRLCVTMRTEFRLCLSTKMTGTQRPSWRGICTVSRDAATRKLRARQRRHVSNVPGDKIRPRLGLESMAATSHPLSDSWFDHVSYLAQSGDNPLTVRPDLGQFQNYVSLTAVERLEAVVQRSAWSSLDDVGVTPQLAEVRISVDFNGLVEDVVASVIRCTPGNVDLVLGFDWIQKHSGSYDWTHGRFRFEGGGAVFYLDSLANTRVP</sequence>
<evidence type="ECO:0000313" key="1">
    <source>
        <dbReference type="EMBL" id="EJD32795.1"/>
    </source>
</evidence>
<evidence type="ECO:0000313" key="2">
    <source>
        <dbReference type="Proteomes" id="UP000006514"/>
    </source>
</evidence>
<dbReference type="InterPro" id="IPR021109">
    <property type="entry name" value="Peptidase_aspartic_dom_sf"/>
</dbReference>
<keyword evidence="2" id="KW-1185">Reference proteome</keyword>
<gene>
    <name evidence="1" type="ORF">AURDEDRAFT_178108</name>
</gene>
<organism evidence="1 2">
    <name type="scientific">Auricularia subglabra (strain TFB-10046 / SS5)</name>
    <name type="common">White-rot fungus</name>
    <name type="synonym">Auricularia delicata (strain TFB10046)</name>
    <dbReference type="NCBI Taxonomy" id="717982"/>
    <lineage>
        <taxon>Eukaryota</taxon>
        <taxon>Fungi</taxon>
        <taxon>Dikarya</taxon>
        <taxon>Basidiomycota</taxon>
        <taxon>Agaricomycotina</taxon>
        <taxon>Agaricomycetes</taxon>
        <taxon>Auriculariales</taxon>
        <taxon>Auriculariaceae</taxon>
        <taxon>Auricularia</taxon>
    </lineage>
</organism>
<dbReference type="Proteomes" id="UP000006514">
    <property type="component" value="Unassembled WGS sequence"/>
</dbReference>
<name>J0WLX4_AURST</name>
<dbReference type="InParanoid" id="J0WLX4"/>
<dbReference type="AlphaFoldDB" id="J0WLX4"/>
<dbReference type="KEGG" id="adl:AURDEDRAFT_178108"/>
<dbReference type="Gene3D" id="2.40.70.10">
    <property type="entry name" value="Acid Proteases"/>
    <property type="match status" value="1"/>
</dbReference>